<dbReference type="SUPFAM" id="SSF49785">
    <property type="entry name" value="Galactose-binding domain-like"/>
    <property type="match status" value="1"/>
</dbReference>
<dbReference type="Gene3D" id="3.40.1580.10">
    <property type="entry name" value="SMI1/KNR4-like"/>
    <property type="match status" value="1"/>
</dbReference>
<dbReference type="SUPFAM" id="SSF160631">
    <property type="entry name" value="SMI1/KNR4-like"/>
    <property type="match status" value="1"/>
</dbReference>
<dbReference type="SMART" id="SM00860">
    <property type="entry name" value="SMI1_KNR4"/>
    <property type="match status" value="1"/>
</dbReference>
<evidence type="ECO:0000259" key="1">
    <source>
        <dbReference type="SMART" id="SM00860"/>
    </source>
</evidence>
<protein>
    <submittedName>
        <fullName evidence="2">Glucan biosynthesis protein</fullName>
    </submittedName>
</protein>
<dbReference type="RefSeq" id="WP_062246019.1">
    <property type="nucleotide sequence ID" value="NZ_JBPJFL010000003.1"/>
</dbReference>
<gene>
    <name evidence="2" type="ORF">AQJ54_39580</name>
</gene>
<feature type="domain" description="Knr4/Smi1-like" evidence="1">
    <location>
        <begin position="377"/>
        <end position="500"/>
    </location>
</feature>
<dbReference type="InterPro" id="IPR008979">
    <property type="entry name" value="Galactose-bd-like_sf"/>
</dbReference>
<dbReference type="Gene3D" id="2.60.120.260">
    <property type="entry name" value="Galactose-binding domain-like"/>
    <property type="match status" value="1"/>
</dbReference>
<dbReference type="AlphaFoldDB" id="A0A101RPW9"/>
<dbReference type="Pfam" id="PF17882">
    <property type="entry name" value="SBD"/>
    <property type="match status" value="2"/>
</dbReference>
<accession>A0A101RPW9</accession>
<dbReference type="InterPro" id="IPR018958">
    <property type="entry name" value="Knr4/Smi1-like_dom"/>
</dbReference>
<dbReference type="EMBL" id="LMWV01000036">
    <property type="protein sequence ID" value="KUN59538.1"/>
    <property type="molecule type" value="Genomic_DNA"/>
</dbReference>
<keyword evidence="3" id="KW-1185">Reference proteome</keyword>
<evidence type="ECO:0000313" key="3">
    <source>
        <dbReference type="Proteomes" id="UP000054375"/>
    </source>
</evidence>
<evidence type="ECO:0000313" key="2">
    <source>
        <dbReference type="EMBL" id="KUN59538.1"/>
    </source>
</evidence>
<dbReference type="InterPro" id="IPR037883">
    <property type="entry name" value="Knr4/Smi1-like_sf"/>
</dbReference>
<organism evidence="2 3">
    <name type="scientific">Streptomyces griseorubiginosus</name>
    <dbReference type="NCBI Taxonomy" id="67304"/>
    <lineage>
        <taxon>Bacteria</taxon>
        <taxon>Bacillati</taxon>
        <taxon>Actinomycetota</taxon>
        <taxon>Actinomycetes</taxon>
        <taxon>Kitasatosporales</taxon>
        <taxon>Streptomycetaceae</taxon>
        <taxon>Streptomyces</taxon>
    </lineage>
</organism>
<reference evidence="2 3" key="1">
    <citation type="submission" date="2015-10" db="EMBL/GenBank/DDBJ databases">
        <title>Draft genome sequence of Streptomyces griseorubiginosus DSM 40469, type strain for the species Streptomyces griseorubiginosus.</title>
        <authorList>
            <person name="Ruckert C."/>
            <person name="Winkler A."/>
            <person name="Kalinowski J."/>
            <person name="Kampfer P."/>
            <person name="Glaeser S."/>
        </authorList>
    </citation>
    <scope>NUCLEOTIDE SEQUENCE [LARGE SCALE GENOMIC DNA]</scope>
    <source>
        <strain evidence="2 3">DSM 40469</strain>
    </source>
</reference>
<dbReference type="InterPro" id="IPR040964">
    <property type="entry name" value="SBD"/>
</dbReference>
<dbReference type="Pfam" id="PF09346">
    <property type="entry name" value="SMI1_KNR4"/>
    <property type="match status" value="1"/>
</dbReference>
<comment type="caution">
    <text evidence="2">The sequence shown here is derived from an EMBL/GenBank/DDBJ whole genome shotgun (WGS) entry which is preliminary data.</text>
</comment>
<name>A0A101RPW9_9ACTN</name>
<dbReference type="Proteomes" id="UP000054375">
    <property type="component" value="Unassembled WGS sequence"/>
</dbReference>
<proteinExistence type="predicted"/>
<sequence>MRPNSEGCDVERVFVFRTERRWDGATAWEPGPWLRVGIERSERSPLDGLGWRTHDGAEAAVGFQAAMEGFYGHYRAAGGASAEYRGELERCEAVKEAAAHRFRTQESQGSDWHAAGDWWLLLEDGDAHVERLDWHDQAGASGSITLRAAFAEPDRTSEITALVGTIRAHHEYEAVGEIAHNLLNGSHTKWLGNWRTGGAWLEFRLVRPAAVRYYVLASANDCPDRDPMHWTLHGSHDGRQWTALDSRTGQVFTRRHQPRGFAVTGSTGMAYRHFRLEITANAGAEHVQLSQVRLFDTAPVPAYRGFFGYRQRAGESPSGFRGAPLAPAPEGAGLRTVEEWRAYLFDYSADVIRVAQGRELWNISDEQRAAGWLGYEGASAERLTALEERLGTRLPPSYRTFLGASDGWLHLSSFMYEMGTTDTVTWLTETDADLTSFYDDIDEEGAILTRSLLISQDGEEYWLLDPGDVSGDGEWAAYIWASSYPGLGKRHASFAELVQAERASFEELKGHEGQGVHPEGAEDLVAQGREQALRGEAEQALASFERAAVKGSGVGMYLKTVLGAFLDLRFAHHEIRNNILGRDHVIAAVGEDQVRAEALPLYLRRTVEEHRPHGRLPRLEILGRLVPELGFSAGESNDDWIERAAAHVPPQLPEPPAFQQALDLARALAEQGQDEEAWNVIEAALPHWRSDNPHRIAPVILLTDPVLRDVVTPRRAQLVVRIPRGKVLGGNTRW</sequence>